<dbReference type="EMBL" id="MU001513">
    <property type="protein sequence ID" value="KAF2438225.1"/>
    <property type="molecule type" value="Genomic_DNA"/>
</dbReference>
<comment type="caution">
    <text evidence="1">The sequence shown here is derived from an EMBL/GenBank/DDBJ whole genome shotgun (WGS) entry which is preliminary data.</text>
</comment>
<dbReference type="Proteomes" id="UP000799764">
    <property type="component" value="Unassembled WGS sequence"/>
</dbReference>
<protein>
    <submittedName>
        <fullName evidence="1">Uncharacterized protein</fullName>
    </submittedName>
</protein>
<gene>
    <name evidence="1" type="ORF">P171DRAFT_491511</name>
</gene>
<dbReference type="AlphaFoldDB" id="A0A9P4P6E4"/>
<proteinExistence type="predicted"/>
<evidence type="ECO:0000313" key="2">
    <source>
        <dbReference type="Proteomes" id="UP000799764"/>
    </source>
</evidence>
<keyword evidence="2" id="KW-1185">Reference proteome</keyword>
<name>A0A9P4P6E4_9PLEO</name>
<evidence type="ECO:0000313" key="1">
    <source>
        <dbReference type="EMBL" id="KAF2438225.1"/>
    </source>
</evidence>
<accession>A0A9P4P6E4</accession>
<organism evidence="1 2">
    <name type="scientific">Karstenula rhodostoma CBS 690.94</name>
    <dbReference type="NCBI Taxonomy" id="1392251"/>
    <lineage>
        <taxon>Eukaryota</taxon>
        <taxon>Fungi</taxon>
        <taxon>Dikarya</taxon>
        <taxon>Ascomycota</taxon>
        <taxon>Pezizomycotina</taxon>
        <taxon>Dothideomycetes</taxon>
        <taxon>Pleosporomycetidae</taxon>
        <taxon>Pleosporales</taxon>
        <taxon>Massarineae</taxon>
        <taxon>Didymosphaeriaceae</taxon>
        <taxon>Karstenula</taxon>
    </lineage>
</organism>
<sequence>MLSFFVIPREIRNTIHHLHFTSDPWLMCDSYDGSILATHYHPRGSSIKFAEKTIAEQHSFHAFWIYNEQVIVKEPHSHRLALEEVKMGRLKISVGWLPPASHSHSEAAVRSIVEASREMGSSLESVKIQGSVPYAHSQRLKPGSETTQHTTRIFDGMQGKFAGVEVGE</sequence>
<reference evidence="1" key="1">
    <citation type="journal article" date="2020" name="Stud. Mycol.">
        <title>101 Dothideomycetes genomes: a test case for predicting lifestyles and emergence of pathogens.</title>
        <authorList>
            <person name="Haridas S."/>
            <person name="Albert R."/>
            <person name="Binder M."/>
            <person name="Bloem J."/>
            <person name="Labutti K."/>
            <person name="Salamov A."/>
            <person name="Andreopoulos B."/>
            <person name="Baker S."/>
            <person name="Barry K."/>
            <person name="Bills G."/>
            <person name="Bluhm B."/>
            <person name="Cannon C."/>
            <person name="Castanera R."/>
            <person name="Culley D."/>
            <person name="Daum C."/>
            <person name="Ezra D."/>
            <person name="Gonzalez J."/>
            <person name="Henrissat B."/>
            <person name="Kuo A."/>
            <person name="Liang C."/>
            <person name="Lipzen A."/>
            <person name="Lutzoni F."/>
            <person name="Magnuson J."/>
            <person name="Mondo S."/>
            <person name="Nolan M."/>
            <person name="Ohm R."/>
            <person name="Pangilinan J."/>
            <person name="Park H.-J."/>
            <person name="Ramirez L."/>
            <person name="Alfaro M."/>
            <person name="Sun H."/>
            <person name="Tritt A."/>
            <person name="Yoshinaga Y."/>
            <person name="Zwiers L.-H."/>
            <person name="Turgeon B."/>
            <person name="Goodwin S."/>
            <person name="Spatafora J."/>
            <person name="Crous P."/>
            <person name="Grigoriev I."/>
        </authorList>
    </citation>
    <scope>NUCLEOTIDE SEQUENCE</scope>
    <source>
        <strain evidence="1">CBS 690.94</strain>
    </source>
</reference>